<dbReference type="RefSeq" id="WP_191799717.1">
    <property type="nucleotide sequence ID" value="NZ_JACSQL010000003.1"/>
</dbReference>
<accession>A0ABR8SYT0</accession>
<organism evidence="1 2">
    <name type="scientific">Paenibacillus gallinarum</name>
    <dbReference type="NCBI Taxonomy" id="2762232"/>
    <lineage>
        <taxon>Bacteria</taxon>
        <taxon>Bacillati</taxon>
        <taxon>Bacillota</taxon>
        <taxon>Bacilli</taxon>
        <taxon>Bacillales</taxon>
        <taxon>Paenibacillaceae</taxon>
        <taxon>Paenibacillus</taxon>
    </lineage>
</organism>
<proteinExistence type="predicted"/>
<sequence>MKQRLKEASLEEHYQHQGILDVFNYCLSEEEAKEIIIPYEYHLKHENKFISFLKDMFAKYTCTVYFNNPIKKLNKEEKKRLGDVDFSIYKKLLKKQPGCVIVENIEELILLVKLSVLEISFVDYIFGQGEVVVQGNFDLSFPIYSQQDVVTKMVVNNRLFIRT</sequence>
<evidence type="ECO:0000313" key="1">
    <source>
        <dbReference type="EMBL" id="MBD7968494.1"/>
    </source>
</evidence>
<evidence type="ECO:0008006" key="3">
    <source>
        <dbReference type="Google" id="ProtNLM"/>
    </source>
</evidence>
<dbReference type="Proteomes" id="UP000608071">
    <property type="component" value="Unassembled WGS sequence"/>
</dbReference>
<name>A0ABR8SYT0_9BACL</name>
<protein>
    <recommendedName>
        <fullName evidence="3">YlmH putative RNA-binding domain-containing protein</fullName>
    </recommendedName>
</protein>
<comment type="caution">
    <text evidence="1">The sequence shown here is derived from an EMBL/GenBank/DDBJ whole genome shotgun (WGS) entry which is preliminary data.</text>
</comment>
<keyword evidence="2" id="KW-1185">Reference proteome</keyword>
<evidence type="ECO:0000313" key="2">
    <source>
        <dbReference type="Proteomes" id="UP000608071"/>
    </source>
</evidence>
<reference evidence="1 2" key="1">
    <citation type="submission" date="2020-08" db="EMBL/GenBank/DDBJ databases">
        <title>A Genomic Blueprint of the Chicken Gut Microbiome.</title>
        <authorList>
            <person name="Gilroy R."/>
            <person name="Ravi A."/>
            <person name="Getino M."/>
            <person name="Pursley I."/>
            <person name="Horton D.L."/>
            <person name="Alikhan N.-F."/>
            <person name="Baker D."/>
            <person name="Gharbi K."/>
            <person name="Hall N."/>
            <person name="Watson M."/>
            <person name="Adriaenssens E.M."/>
            <person name="Foster-Nyarko E."/>
            <person name="Jarju S."/>
            <person name="Secka A."/>
            <person name="Antonio M."/>
            <person name="Oren A."/>
            <person name="Chaudhuri R."/>
            <person name="La Ragione R.M."/>
            <person name="Hildebrand F."/>
            <person name="Pallen M.J."/>
        </authorList>
    </citation>
    <scope>NUCLEOTIDE SEQUENCE [LARGE SCALE GENOMIC DNA]</scope>
    <source>
        <strain evidence="1 2">Sa2BVA9</strain>
    </source>
</reference>
<dbReference type="EMBL" id="JACSQL010000003">
    <property type="protein sequence ID" value="MBD7968494.1"/>
    <property type="molecule type" value="Genomic_DNA"/>
</dbReference>
<gene>
    <name evidence="1" type="ORF">H9647_10490</name>
</gene>